<organism evidence="6 7">
    <name type="scientific">Pseudahrensia aquimaris</name>
    <dbReference type="NCBI Taxonomy" id="744461"/>
    <lineage>
        <taxon>Bacteria</taxon>
        <taxon>Pseudomonadati</taxon>
        <taxon>Pseudomonadota</taxon>
        <taxon>Alphaproteobacteria</taxon>
        <taxon>Hyphomicrobiales</taxon>
        <taxon>Ahrensiaceae</taxon>
        <taxon>Pseudahrensia</taxon>
    </lineage>
</organism>
<dbReference type="EMBL" id="JBHTJV010000025">
    <property type="protein sequence ID" value="MFD0917694.1"/>
    <property type="molecule type" value="Genomic_DNA"/>
</dbReference>
<protein>
    <submittedName>
        <fullName evidence="6">GlxA family transcriptional regulator</fullName>
    </submittedName>
</protein>
<evidence type="ECO:0000313" key="7">
    <source>
        <dbReference type="Proteomes" id="UP001597101"/>
    </source>
</evidence>
<dbReference type="PRINTS" id="PR00032">
    <property type="entry name" value="HTHARAC"/>
</dbReference>
<keyword evidence="1" id="KW-0805">Transcription regulation</keyword>
<feature type="transmembrane region" description="Helical" evidence="4">
    <location>
        <begin position="23"/>
        <end position="43"/>
    </location>
</feature>
<dbReference type="InterPro" id="IPR002818">
    <property type="entry name" value="DJ-1/PfpI"/>
</dbReference>
<dbReference type="InterPro" id="IPR052158">
    <property type="entry name" value="INH-QAR"/>
</dbReference>
<reference evidence="7" key="1">
    <citation type="journal article" date="2019" name="Int. J. Syst. Evol. Microbiol.">
        <title>The Global Catalogue of Microorganisms (GCM) 10K type strain sequencing project: providing services to taxonomists for standard genome sequencing and annotation.</title>
        <authorList>
            <consortium name="The Broad Institute Genomics Platform"/>
            <consortium name="The Broad Institute Genome Sequencing Center for Infectious Disease"/>
            <person name="Wu L."/>
            <person name="Ma J."/>
        </authorList>
    </citation>
    <scope>NUCLEOTIDE SEQUENCE [LARGE SCALE GENOMIC DNA]</scope>
    <source>
        <strain evidence="7">CCUG 60023</strain>
    </source>
</reference>
<feature type="domain" description="HTH araC/xylS-type" evidence="5">
    <location>
        <begin position="239"/>
        <end position="337"/>
    </location>
</feature>
<dbReference type="InterPro" id="IPR009057">
    <property type="entry name" value="Homeodomain-like_sf"/>
</dbReference>
<comment type="caution">
    <text evidence="6">The sequence shown here is derived from an EMBL/GenBank/DDBJ whole genome shotgun (WGS) entry which is preliminary data.</text>
</comment>
<evidence type="ECO:0000313" key="6">
    <source>
        <dbReference type="EMBL" id="MFD0917694.1"/>
    </source>
</evidence>
<dbReference type="Pfam" id="PF01965">
    <property type="entry name" value="DJ-1_PfpI"/>
    <property type="match status" value="1"/>
</dbReference>
<dbReference type="PANTHER" id="PTHR43130:SF3">
    <property type="entry name" value="HTH-TYPE TRANSCRIPTIONAL REGULATOR RV1931C"/>
    <property type="match status" value="1"/>
</dbReference>
<keyword evidence="4" id="KW-0472">Membrane</keyword>
<dbReference type="InterPro" id="IPR018062">
    <property type="entry name" value="HTH_AraC-typ_CS"/>
</dbReference>
<dbReference type="Gene3D" id="3.40.50.880">
    <property type="match status" value="1"/>
</dbReference>
<dbReference type="InterPro" id="IPR020449">
    <property type="entry name" value="Tscrpt_reg_AraC-type_HTH"/>
</dbReference>
<dbReference type="Proteomes" id="UP001597101">
    <property type="component" value="Unassembled WGS sequence"/>
</dbReference>
<dbReference type="PANTHER" id="PTHR43130">
    <property type="entry name" value="ARAC-FAMILY TRANSCRIPTIONAL REGULATOR"/>
    <property type="match status" value="1"/>
</dbReference>
<dbReference type="InterPro" id="IPR018060">
    <property type="entry name" value="HTH_AraC"/>
</dbReference>
<keyword evidence="4" id="KW-1133">Transmembrane helix</keyword>
<dbReference type="CDD" id="cd03136">
    <property type="entry name" value="GATase1_AraC_ArgR_like"/>
    <property type="match status" value="1"/>
</dbReference>
<sequence length="344" mass="38334">MDGLESHEEPRAAPPSPDIQRSFVFFLVPDFSMIAFATAIEVLRLANRMIGYKTYSWRLASQDGETVTASNSVEVSVNTSLADERRLLSGKDRPSMVFICSGVNVEKFDNKAVHGWLREEHNRGVAVGGLCTGAYILAKAGLLSGKRCAIHWENLPGFAEAFPKADVYADLFEVDGNIYTCAGGTAALDMMLSLVAEDHDENLINAICEQALTDRVRGPHDRQRLPLRARLGVQNARILSIIEMMEANLSEPLTLIEIADHAGLSRRQIERLFRQHMGRSPARYYLEIRLDRARHLLLQSALPVVEVAVACGFVSASHFSKCYRELYGRSPQQERAERMALEDS</sequence>
<dbReference type="SUPFAM" id="SSF52317">
    <property type="entry name" value="Class I glutamine amidotransferase-like"/>
    <property type="match status" value="1"/>
</dbReference>
<dbReference type="InterPro" id="IPR029062">
    <property type="entry name" value="Class_I_gatase-like"/>
</dbReference>
<evidence type="ECO:0000259" key="5">
    <source>
        <dbReference type="PROSITE" id="PS01124"/>
    </source>
</evidence>
<dbReference type="Gene3D" id="1.10.10.60">
    <property type="entry name" value="Homeodomain-like"/>
    <property type="match status" value="1"/>
</dbReference>
<keyword evidence="7" id="KW-1185">Reference proteome</keyword>
<gene>
    <name evidence="6" type="ORF">ACFQ14_14925</name>
</gene>
<evidence type="ECO:0000256" key="2">
    <source>
        <dbReference type="ARBA" id="ARBA00023125"/>
    </source>
</evidence>
<name>A0ABW3FGV0_9HYPH</name>
<accession>A0ABW3FGV0</accession>
<evidence type="ECO:0000256" key="3">
    <source>
        <dbReference type="ARBA" id="ARBA00023163"/>
    </source>
</evidence>
<dbReference type="Pfam" id="PF12833">
    <property type="entry name" value="HTH_18"/>
    <property type="match status" value="1"/>
</dbReference>
<dbReference type="RefSeq" id="WP_377213548.1">
    <property type="nucleotide sequence ID" value="NZ_JBHTJV010000025.1"/>
</dbReference>
<evidence type="ECO:0000256" key="4">
    <source>
        <dbReference type="SAM" id="Phobius"/>
    </source>
</evidence>
<dbReference type="PROSITE" id="PS00041">
    <property type="entry name" value="HTH_ARAC_FAMILY_1"/>
    <property type="match status" value="1"/>
</dbReference>
<dbReference type="SUPFAM" id="SSF46689">
    <property type="entry name" value="Homeodomain-like"/>
    <property type="match status" value="2"/>
</dbReference>
<dbReference type="PROSITE" id="PS01124">
    <property type="entry name" value="HTH_ARAC_FAMILY_2"/>
    <property type="match status" value="1"/>
</dbReference>
<keyword evidence="2" id="KW-0238">DNA-binding</keyword>
<keyword evidence="3" id="KW-0804">Transcription</keyword>
<keyword evidence="4" id="KW-0812">Transmembrane</keyword>
<evidence type="ECO:0000256" key="1">
    <source>
        <dbReference type="ARBA" id="ARBA00023015"/>
    </source>
</evidence>
<dbReference type="SMART" id="SM00342">
    <property type="entry name" value="HTH_ARAC"/>
    <property type="match status" value="1"/>
</dbReference>
<proteinExistence type="predicted"/>